<dbReference type="InterPro" id="IPR013320">
    <property type="entry name" value="ConA-like_dom_sf"/>
</dbReference>
<comment type="caution">
    <text evidence="4">The sequence shown here is derived from an EMBL/GenBank/DDBJ whole genome shotgun (WGS) entry which is preliminary data.</text>
</comment>
<dbReference type="AlphaFoldDB" id="A0AAD9UWT6"/>
<name>A0AAD9UWT6_ACRCE</name>
<keyword evidence="1" id="KW-0677">Repeat</keyword>
<keyword evidence="4" id="KW-0808">Transferase</keyword>
<accession>A0AAD9UWT6</accession>
<feature type="domain" description="Thrombospondin-like N-terminal" evidence="3">
    <location>
        <begin position="23"/>
        <end position="232"/>
    </location>
</feature>
<evidence type="ECO:0000313" key="4">
    <source>
        <dbReference type="EMBL" id="KAK2552873.1"/>
    </source>
</evidence>
<reference evidence="4" key="1">
    <citation type="journal article" date="2023" name="G3 (Bethesda)">
        <title>Whole genome assembly and annotation of the endangered Caribbean coral Acropora cervicornis.</title>
        <authorList>
            <person name="Selwyn J.D."/>
            <person name="Vollmer S.V."/>
        </authorList>
    </citation>
    <scope>NUCLEOTIDE SEQUENCE</scope>
    <source>
        <strain evidence="4">K2</strain>
    </source>
</reference>
<keyword evidence="2" id="KW-0732">Signal</keyword>
<reference evidence="4" key="2">
    <citation type="journal article" date="2023" name="Science">
        <title>Genomic signatures of disease resistance in endangered staghorn corals.</title>
        <authorList>
            <person name="Vollmer S.V."/>
            <person name="Selwyn J.D."/>
            <person name="Despard B.A."/>
            <person name="Roesel C.L."/>
        </authorList>
    </citation>
    <scope>NUCLEOTIDE SEQUENCE</scope>
    <source>
        <strain evidence="4">K2</strain>
    </source>
</reference>
<dbReference type="Gene3D" id="2.60.120.200">
    <property type="match status" value="1"/>
</dbReference>
<dbReference type="SMART" id="SM00210">
    <property type="entry name" value="TSPN"/>
    <property type="match status" value="1"/>
</dbReference>
<keyword evidence="5" id="KW-1185">Reference proteome</keyword>
<proteinExistence type="predicted"/>
<dbReference type="Proteomes" id="UP001249851">
    <property type="component" value="Unassembled WGS sequence"/>
</dbReference>
<evidence type="ECO:0000313" key="5">
    <source>
        <dbReference type="Proteomes" id="UP001249851"/>
    </source>
</evidence>
<evidence type="ECO:0000259" key="3">
    <source>
        <dbReference type="SMART" id="SM00210"/>
    </source>
</evidence>
<keyword evidence="4" id="KW-0418">Kinase</keyword>
<evidence type="ECO:0000256" key="2">
    <source>
        <dbReference type="SAM" id="SignalP"/>
    </source>
</evidence>
<protein>
    <submittedName>
        <fullName evidence="4">Protein kinase C-binding protein NELL2</fullName>
    </submittedName>
</protein>
<feature type="signal peptide" evidence="2">
    <location>
        <begin position="1"/>
        <end position="21"/>
    </location>
</feature>
<feature type="chain" id="PRO_5041957304" evidence="2">
    <location>
        <begin position="22"/>
        <end position="267"/>
    </location>
</feature>
<dbReference type="GO" id="GO:0016301">
    <property type="term" value="F:kinase activity"/>
    <property type="evidence" value="ECO:0007669"/>
    <property type="project" value="UniProtKB-KW"/>
</dbReference>
<dbReference type="SUPFAM" id="SSF49899">
    <property type="entry name" value="Concanavalin A-like lectins/glucanases"/>
    <property type="match status" value="1"/>
</dbReference>
<evidence type="ECO:0000256" key="1">
    <source>
        <dbReference type="ARBA" id="ARBA00022737"/>
    </source>
</evidence>
<dbReference type="EMBL" id="JARQWQ010000082">
    <property type="protein sequence ID" value="KAK2552873.1"/>
    <property type="molecule type" value="Genomic_DNA"/>
</dbReference>
<gene>
    <name evidence="4" type="ORF">P5673_025821</name>
</gene>
<organism evidence="4 5">
    <name type="scientific">Acropora cervicornis</name>
    <name type="common">Staghorn coral</name>
    <dbReference type="NCBI Taxonomy" id="6130"/>
    <lineage>
        <taxon>Eukaryota</taxon>
        <taxon>Metazoa</taxon>
        <taxon>Cnidaria</taxon>
        <taxon>Anthozoa</taxon>
        <taxon>Hexacorallia</taxon>
        <taxon>Scleractinia</taxon>
        <taxon>Astrocoeniina</taxon>
        <taxon>Acroporidae</taxon>
        <taxon>Acropora</taxon>
    </lineage>
</organism>
<sequence length="267" mass="29543">MSNNKLLWLLLCVLCCTIADALEIDLMTPISESPEDLNVQRVINSRILPGYMFGRSVKKIKASEELLQDTIMNIESNSEFIIYASLRLAASRSGALFSISHSQRKLILLDLSTRGTGAATRVFLRYRSTSDSTKTVVFKDVEELGDRKYHTVLLHISDVIGDNGKKISSVTLYVDCEPFGKAETDSPISSIFSYKGTLLSRLEFRIAQRGFANKIHSQFGGILEKMILIFKRPVRDLIDGPECGTGLGALSRHALPEPGLTATRKGT</sequence>
<dbReference type="InterPro" id="IPR048287">
    <property type="entry name" value="TSPN-like_N"/>
</dbReference>